<feature type="transmembrane region" description="Helical" evidence="1">
    <location>
        <begin position="104"/>
        <end position="129"/>
    </location>
</feature>
<organism evidence="2 3">
    <name type="scientific">Longivirga aurantiaca</name>
    <dbReference type="NCBI Taxonomy" id="1837743"/>
    <lineage>
        <taxon>Bacteria</taxon>
        <taxon>Bacillati</taxon>
        <taxon>Actinomycetota</taxon>
        <taxon>Actinomycetes</taxon>
        <taxon>Sporichthyales</taxon>
        <taxon>Sporichthyaceae</taxon>
        <taxon>Longivirga</taxon>
    </lineage>
</organism>
<name>A0ABW1T1H9_9ACTN</name>
<keyword evidence="3" id="KW-1185">Reference proteome</keyword>
<evidence type="ECO:0000313" key="3">
    <source>
        <dbReference type="Proteomes" id="UP001596138"/>
    </source>
</evidence>
<keyword evidence="1" id="KW-0472">Membrane</keyword>
<dbReference type="Proteomes" id="UP001596138">
    <property type="component" value="Unassembled WGS sequence"/>
</dbReference>
<evidence type="ECO:0000313" key="2">
    <source>
        <dbReference type="EMBL" id="MFC6238551.1"/>
    </source>
</evidence>
<proteinExistence type="predicted"/>
<evidence type="ECO:0008006" key="4">
    <source>
        <dbReference type="Google" id="ProtNLM"/>
    </source>
</evidence>
<gene>
    <name evidence="2" type="ORF">ACFQGU_11735</name>
</gene>
<dbReference type="RefSeq" id="WP_386766863.1">
    <property type="nucleotide sequence ID" value="NZ_JBHSTI010000008.1"/>
</dbReference>
<keyword evidence="1" id="KW-0812">Transmembrane</keyword>
<accession>A0ABW1T1H9</accession>
<sequence length="209" mass="21804">MSIRVYSEVPEQRRKQIASDVVVVLLIVLFVWVGKFVHDAVGSLSVLATGVKEAGLTVEGGFQSVADAVSGVPVVGESIGNAIAGAGDGTGGNLAELGQSGEDAVFAVARIVGIVTATLPILVLLAVVLPRRIRRVRHMSVASRVLVDLHDPERRRLLAMRAAFGLPYDELLDFTSDPLGDLAEGRHDALVAAALADVGLVDRGSPALA</sequence>
<comment type="caution">
    <text evidence="2">The sequence shown here is derived from an EMBL/GenBank/DDBJ whole genome shotgun (WGS) entry which is preliminary data.</text>
</comment>
<dbReference type="EMBL" id="JBHSTI010000008">
    <property type="protein sequence ID" value="MFC6238551.1"/>
    <property type="molecule type" value="Genomic_DNA"/>
</dbReference>
<evidence type="ECO:0000256" key="1">
    <source>
        <dbReference type="SAM" id="Phobius"/>
    </source>
</evidence>
<reference evidence="3" key="1">
    <citation type="journal article" date="2019" name="Int. J. Syst. Evol. Microbiol.">
        <title>The Global Catalogue of Microorganisms (GCM) 10K type strain sequencing project: providing services to taxonomists for standard genome sequencing and annotation.</title>
        <authorList>
            <consortium name="The Broad Institute Genomics Platform"/>
            <consortium name="The Broad Institute Genome Sequencing Center for Infectious Disease"/>
            <person name="Wu L."/>
            <person name="Ma J."/>
        </authorList>
    </citation>
    <scope>NUCLEOTIDE SEQUENCE [LARGE SCALE GENOMIC DNA]</scope>
    <source>
        <strain evidence="3">CGMCC 4.7317</strain>
    </source>
</reference>
<feature type="transmembrane region" description="Helical" evidence="1">
    <location>
        <begin position="21"/>
        <end position="38"/>
    </location>
</feature>
<protein>
    <recommendedName>
        <fullName evidence="4">MotA/TolQ/ExbB proton channel domain-containing protein</fullName>
    </recommendedName>
</protein>
<keyword evidence="1" id="KW-1133">Transmembrane helix</keyword>